<dbReference type="Proteomes" id="UP001321580">
    <property type="component" value="Unassembled WGS sequence"/>
</dbReference>
<proteinExistence type="predicted"/>
<name>A0ABT6XHM7_9GAMM</name>
<dbReference type="InterPro" id="IPR039556">
    <property type="entry name" value="ICL/PEPM"/>
</dbReference>
<dbReference type="PANTHER" id="PTHR42905:SF16">
    <property type="entry name" value="CARBOXYPHOSPHONOENOLPYRUVATE PHOSPHONOMUTASE-LIKE PROTEIN (AFU_ORTHOLOGUE AFUA_5G07230)"/>
    <property type="match status" value="1"/>
</dbReference>
<keyword evidence="1" id="KW-0479">Metal-binding</keyword>
<comment type="caution">
    <text evidence="2">The sequence shown here is derived from an EMBL/GenBank/DDBJ whole genome shotgun (WGS) entry which is preliminary data.</text>
</comment>
<evidence type="ECO:0000313" key="2">
    <source>
        <dbReference type="EMBL" id="MDI9239657.1"/>
    </source>
</evidence>
<dbReference type="GO" id="GO:0016829">
    <property type="term" value="F:lyase activity"/>
    <property type="evidence" value="ECO:0007669"/>
    <property type="project" value="UniProtKB-KW"/>
</dbReference>
<sequence>MSSNAEHAALFRRLHTEGVLRLANAWDAGSARLIETLGAKAIATTSAGLAWSRGYSDGDTLPFAHLQTAVAEIARVVRVPLTVDMEGGYSDEPAAVADHVERLVGLGVVGINLEDGAGTPEALCAKIVAIREIAARNGFDVFVNARTDVYLRGLAPPEQRVATVLERAARYREAGADGLFVPGVTEADDIRGIANGAGLPLNVLLRAALPPIEALEALGVARLSAGSDLAEAAFGQTRALAAAFLADGRAGPGPRSAYGELNALFTPRD</sequence>
<dbReference type="Pfam" id="PF13714">
    <property type="entry name" value="PEP_mutase"/>
    <property type="match status" value="1"/>
</dbReference>
<dbReference type="InterPro" id="IPR015813">
    <property type="entry name" value="Pyrv/PenolPyrv_kinase-like_dom"/>
</dbReference>
<organism evidence="2 3">
    <name type="scientific">Lysobacter stagni</name>
    <dbReference type="NCBI Taxonomy" id="3045172"/>
    <lineage>
        <taxon>Bacteria</taxon>
        <taxon>Pseudomonadati</taxon>
        <taxon>Pseudomonadota</taxon>
        <taxon>Gammaproteobacteria</taxon>
        <taxon>Lysobacterales</taxon>
        <taxon>Lysobacteraceae</taxon>
        <taxon>Lysobacter</taxon>
    </lineage>
</organism>
<dbReference type="EMBL" id="JASGBI010000001">
    <property type="protein sequence ID" value="MDI9239657.1"/>
    <property type="molecule type" value="Genomic_DNA"/>
</dbReference>
<evidence type="ECO:0000256" key="1">
    <source>
        <dbReference type="ARBA" id="ARBA00022723"/>
    </source>
</evidence>
<dbReference type="Gene3D" id="3.20.20.60">
    <property type="entry name" value="Phosphoenolpyruvate-binding domains"/>
    <property type="match status" value="1"/>
</dbReference>
<dbReference type="InterPro" id="IPR040442">
    <property type="entry name" value="Pyrv_kinase-like_dom_sf"/>
</dbReference>
<protein>
    <submittedName>
        <fullName evidence="2">Isocitrate lyase/phosphoenolpyruvate mutase family protein</fullName>
    </submittedName>
</protein>
<evidence type="ECO:0000313" key="3">
    <source>
        <dbReference type="Proteomes" id="UP001321580"/>
    </source>
</evidence>
<accession>A0ABT6XHM7</accession>
<keyword evidence="3" id="KW-1185">Reference proteome</keyword>
<dbReference type="SUPFAM" id="SSF51621">
    <property type="entry name" value="Phosphoenolpyruvate/pyruvate domain"/>
    <property type="match status" value="1"/>
</dbReference>
<keyword evidence="2" id="KW-0456">Lyase</keyword>
<reference evidence="2 3" key="1">
    <citation type="submission" date="2023-05" db="EMBL/GenBank/DDBJ databases">
        <title>Lysobacter sp. strain LF1 Genome sequencing and assembly.</title>
        <authorList>
            <person name="Jung Y."/>
        </authorList>
    </citation>
    <scope>NUCLEOTIDE SEQUENCE [LARGE SCALE GENOMIC DNA]</scope>
    <source>
        <strain evidence="2 3">LF1</strain>
    </source>
</reference>
<gene>
    <name evidence="2" type="ORF">QLQ15_12155</name>
</gene>
<dbReference type="CDD" id="cd00377">
    <property type="entry name" value="ICL_PEPM"/>
    <property type="match status" value="1"/>
</dbReference>
<dbReference type="PANTHER" id="PTHR42905">
    <property type="entry name" value="PHOSPHOENOLPYRUVATE CARBOXYLASE"/>
    <property type="match status" value="1"/>
</dbReference>
<dbReference type="RefSeq" id="WP_283213030.1">
    <property type="nucleotide sequence ID" value="NZ_JASGBI010000001.1"/>
</dbReference>